<dbReference type="AlphaFoldDB" id="A0A8J8NM14"/>
<dbReference type="EMBL" id="RRYP01011472">
    <property type="protein sequence ID" value="TNV77712.1"/>
    <property type="molecule type" value="Genomic_DNA"/>
</dbReference>
<sequence length="106" mass="12891">MIKVHWLTLQLQDKELLISTLREELRILGVEKEWAWVQYRVYKKMSLTYKAKVSEQNRQAIGFDNEIAHLRERIQYLEAQISQQEIQPESQMNQQIFNYNVFNLYN</sequence>
<comment type="caution">
    <text evidence="1">The sequence shown here is derived from an EMBL/GenBank/DDBJ whole genome shotgun (WGS) entry which is preliminary data.</text>
</comment>
<reference evidence="1" key="1">
    <citation type="submission" date="2019-06" db="EMBL/GenBank/DDBJ databases">
        <authorList>
            <person name="Zheng W."/>
        </authorList>
    </citation>
    <scope>NUCLEOTIDE SEQUENCE</scope>
    <source>
        <strain evidence="1">QDHG01</strain>
    </source>
</reference>
<evidence type="ECO:0000313" key="1">
    <source>
        <dbReference type="EMBL" id="TNV77712.1"/>
    </source>
</evidence>
<proteinExistence type="predicted"/>
<accession>A0A8J8NM14</accession>
<organism evidence="1 2">
    <name type="scientific">Halteria grandinella</name>
    <dbReference type="NCBI Taxonomy" id="5974"/>
    <lineage>
        <taxon>Eukaryota</taxon>
        <taxon>Sar</taxon>
        <taxon>Alveolata</taxon>
        <taxon>Ciliophora</taxon>
        <taxon>Intramacronucleata</taxon>
        <taxon>Spirotrichea</taxon>
        <taxon>Stichotrichia</taxon>
        <taxon>Sporadotrichida</taxon>
        <taxon>Halteriidae</taxon>
        <taxon>Halteria</taxon>
    </lineage>
</organism>
<keyword evidence="2" id="KW-1185">Reference proteome</keyword>
<evidence type="ECO:0000313" key="2">
    <source>
        <dbReference type="Proteomes" id="UP000785679"/>
    </source>
</evidence>
<name>A0A8J8NM14_HALGN</name>
<gene>
    <name evidence="1" type="ORF">FGO68_gene11693</name>
</gene>
<dbReference type="Proteomes" id="UP000785679">
    <property type="component" value="Unassembled WGS sequence"/>
</dbReference>
<protein>
    <submittedName>
        <fullName evidence="1">Uncharacterized protein</fullName>
    </submittedName>
</protein>